<dbReference type="Proteomes" id="UP000612362">
    <property type="component" value="Unassembled WGS sequence"/>
</dbReference>
<comment type="caution">
    <text evidence="2">The sequence shown here is derived from an EMBL/GenBank/DDBJ whole genome shotgun (WGS) entry which is preliminary data.</text>
</comment>
<dbReference type="InterPro" id="IPR002525">
    <property type="entry name" value="Transp_IS110-like_N"/>
</dbReference>
<dbReference type="AlphaFoldDB" id="A0A8J3I0T8"/>
<evidence type="ECO:0000313" key="2">
    <source>
        <dbReference type="EMBL" id="GHO47234.1"/>
    </source>
</evidence>
<feature type="domain" description="Transposase IS110-like N-terminal" evidence="1">
    <location>
        <begin position="9"/>
        <end position="94"/>
    </location>
</feature>
<dbReference type="Pfam" id="PF01548">
    <property type="entry name" value="DEDD_Tnp_IS110"/>
    <property type="match status" value="1"/>
</dbReference>
<evidence type="ECO:0000313" key="3">
    <source>
        <dbReference type="Proteomes" id="UP000612362"/>
    </source>
</evidence>
<dbReference type="GO" id="GO:0006313">
    <property type="term" value="P:DNA transposition"/>
    <property type="evidence" value="ECO:0007669"/>
    <property type="project" value="InterPro"/>
</dbReference>
<name>A0A8J3I0T8_9CHLR</name>
<protein>
    <recommendedName>
        <fullName evidence="1">Transposase IS110-like N-terminal domain-containing protein</fullName>
    </recommendedName>
</protein>
<dbReference type="GO" id="GO:0004803">
    <property type="term" value="F:transposase activity"/>
    <property type="evidence" value="ECO:0007669"/>
    <property type="project" value="InterPro"/>
</dbReference>
<keyword evidence="3" id="KW-1185">Reference proteome</keyword>
<gene>
    <name evidence="2" type="ORF">KSX_53970</name>
</gene>
<dbReference type="EMBL" id="BNJF01000003">
    <property type="protein sequence ID" value="GHO47234.1"/>
    <property type="molecule type" value="Genomic_DNA"/>
</dbReference>
<proteinExistence type="predicted"/>
<organism evidence="2 3">
    <name type="scientific">Ktedonospora formicarum</name>
    <dbReference type="NCBI Taxonomy" id="2778364"/>
    <lineage>
        <taxon>Bacteria</taxon>
        <taxon>Bacillati</taxon>
        <taxon>Chloroflexota</taxon>
        <taxon>Ktedonobacteria</taxon>
        <taxon>Ktedonobacterales</taxon>
        <taxon>Ktedonobacteraceae</taxon>
        <taxon>Ktedonospora</taxon>
    </lineage>
</organism>
<evidence type="ECO:0000259" key="1">
    <source>
        <dbReference type="Pfam" id="PF01548"/>
    </source>
</evidence>
<accession>A0A8J3I0T8</accession>
<dbReference type="GO" id="GO:0003677">
    <property type="term" value="F:DNA binding"/>
    <property type="evidence" value="ECO:0007669"/>
    <property type="project" value="InterPro"/>
</dbReference>
<reference evidence="2" key="1">
    <citation type="submission" date="2020-10" db="EMBL/GenBank/DDBJ databases">
        <title>Taxonomic study of unclassified bacteria belonging to the class Ktedonobacteria.</title>
        <authorList>
            <person name="Yabe S."/>
            <person name="Wang C.M."/>
            <person name="Zheng Y."/>
            <person name="Sakai Y."/>
            <person name="Cavaletti L."/>
            <person name="Monciardini P."/>
            <person name="Donadio S."/>
        </authorList>
    </citation>
    <scope>NUCLEOTIDE SEQUENCE</scope>
    <source>
        <strain evidence="2">SOSP1-1</strain>
    </source>
</reference>
<sequence length="107" mass="12554">MHVLYQCCCGLDVHKRFVVACLIWYTDDGKQHKELQRFSTLTPDLLRLIDWLQAAHCTHVALESTGVYWKPIFNLMEGLFEIVLVNAQHMRGSSWSQNRRERCPMDC</sequence>